<keyword evidence="1 4" id="KW-0238">DNA-binding</keyword>
<dbReference type="PANTHER" id="PTHR30204:SF97">
    <property type="entry name" value="MERR FAMILY REGULATORY PROTEIN"/>
    <property type="match status" value="1"/>
</dbReference>
<dbReference type="Pfam" id="PF13411">
    <property type="entry name" value="MerR_1"/>
    <property type="match status" value="1"/>
</dbReference>
<dbReference type="PROSITE" id="PS50937">
    <property type="entry name" value="HTH_MERR_2"/>
    <property type="match status" value="1"/>
</dbReference>
<sequence length="141" mass="15479">MRIAELESRTGLGRHALRFYEREGLLTGVRRGANNYRDYPESAVRDATLLQQLQSLGFSLKEIGEVLAAMRAKSIDCAQGALLMAQKRAAVDAQIAQLRQVSKVLAREQQRLQERAAQHLQSKTPTPASASGPGPGSNRPR</sequence>
<protein>
    <submittedName>
        <fullName evidence="4">DNA-binding transcriptional MerR regulator</fullName>
    </submittedName>
</protein>
<reference evidence="4 5" key="1">
    <citation type="submission" date="2020-08" db="EMBL/GenBank/DDBJ databases">
        <title>Functional genomics of gut bacteria from endangered species of beetles.</title>
        <authorList>
            <person name="Carlos-Shanley C."/>
        </authorList>
    </citation>
    <scope>NUCLEOTIDE SEQUENCE [LARGE SCALE GENOMIC DNA]</scope>
    <source>
        <strain evidence="4 5">S00198</strain>
    </source>
</reference>
<accession>A0A7X0PL60</accession>
<dbReference type="SUPFAM" id="SSF46955">
    <property type="entry name" value="Putative DNA-binding domain"/>
    <property type="match status" value="1"/>
</dbReference>
<keyword evidence="5" id="KW-1185">Reference proteome</keyword>
<gene>
    <name evidence="4" type="ORF">HNP48_006353</name>
</gene>
<dbReference type="InterPro" id="IPR009061">
    <property type="entry name" value="DNA-bd_dom_put_sf"/>
</dbReference>
<dbReference type="SMART" id="SM00422">
    <property type="entry name" value="HTH_MERR"/>
    <property type="match status" value="1"/>
</dbReference>
<dbReference type="Proteomes" id="UP000575083">
    <property type="component" value="Unassembled WGS sequence"/>
</dbReference>
<dbReference type="RefSeq" id="WP_184864857.1">
    <property type="nucleotide sequence ID" value="NZ_JACHLK010000021.1"/>
</dbReference>
<feature type="domain" description="HTH merR-type" evidence="3">
    <location>
        <begin position="1"/>
        <end position="69"/>
    </location>
</feature>
<feature type="region of interest" description="Disordered" evidence="2">
    <location>
        <begin position="114"/>
        <end position="141"/>
    </location>
</feature>
<dbReference type="GO" id="GO:0003677">
    <property type="term" value="F:DNA binding"/>
    <property type="evidence" value="ECO:0007669"/>
    <property type="project" value="UniProtKB-KW"/>
</dbReference>
<dbReference type="AlphaFoldDB" id="A0A7X0PL60"/>
<name>A0A7X0PL60_9BURK</name>
<comment type="caution">
    <text evidence="4">The sequence shown here is derived from an EMBL/GenBank/DDBJ whole genome shotgun (WGS) entry which is preliminary data.</text>
</comment>
<dbReference type="GO" id="GO:0003700">
    <property type="term" value="F:DNA-binding transcription factor activity"/>
    <property type="evidence" value="ECO:0007669"/>
    <property type="project" value="InterPro"/>
</dbReference>
<evidence type="ECO:0000256" key="2">
    <source>
        <dbReference type="SAM" id="MobiDB-lite"/>
    </source>
</evidence>
<dbReference type="InterPro" id="IPR047057">
    <property type="entry name" value="MerR_fam"/>
</dbReference>
<dbReference type="Gene3D" id="1.10.1660.10">
    <property type="match status" value="1"/>
</dbReference>
<dbReference type="EMBL" id="JACHLK010000021">
    <property type="protein sequence ID" value="MBB6563629.1"/>
    <property type="molecule type" value="Genomic_DNA"/>
</dbReference>
<feature type="compositionally biased region" description="Low complexity" evidence="2">
    <location>
        <begin position="118"/>
        <end position="132"/>
    </location>
</feature>
<dbReference type="PANTHER" id="PTHR30204">
    <property type="entry name" value="REDOX-CYCLING DRUG-SENSING TRANSCRIPTIONAL ACTIVATOR SOXR"/>
    <property type="match status" value="1"/>
</dbReference>
<evidence type="ECO:0000313" key="4">
    <source>
        <dbReference type="EMBL" id="MBB6563629.1"/>
    </source>
</evidence>
<proteinExistence type="predicted"/>
<evidence type="ECO:0000256" key="1">
    <source>
        <dbReference type="ARBA" id="ARBA00023125"/>
    </source>
</evidence>
<organism evidence="4 5">
    <name type="scientific">Acidovorax soli</name>
    <dbReference type="NCBI Taxonomy" id="592050"/>
    <lineage>
        <taxon>Bacteria</taxon>
        <taxon>Pseudomonadati</taxon>
        <taxon>Pseudomonadota</taxon>
        <taxon>Betaproteobacteria</taxon>
        <taxon>Burkholderiales</taxon>
        <taxon>Comamonadaceae</taxon>
        <taxon>Acidovorax</taxon>
    </lineage>
</organism>
<evidence type="ECO:0000259" key="3">
    <source>
        <dbReference type="PROSITE" id="PS50937"/>
    </source>
</evidence>
<dbReference type="InterPro" id="IPR000551">
    <property type="entry name" value="MerR-type_HTH_dom"/>
</dbReference>
<evidence type="ECO:0000313" key="5">
    <source>
        <dbReference type="Proteomes" id="UP000575083"/>
    </source>
</evidence>